<dbReference type="AlphaFoldDB" id="A0A1G7ZD14"/>
<dbReference type="Proteomes" id="UP000198606">
    <property type="component" value="Unassembled WGS sequence"/>
</dbReference>
<accession>A0A1G7ZD14</accession>
<dbReference type="STRING" id="29435.SAMN05216588_102299"/>
<protein>
    <submittedName>
        <fullName evidence="1">Uncharacterized protein</fullName>
    </submittedName>
</protein>
<reference evidence="1 2" key="1">
    <citation type="submission" date="2016-10" db="EMBL/GenBank/DDBJ databases">
        <authorList>
            <person name="de Groot N.N."/>
        </authorList>
    </citation>
    <scope>NUCLEOTIDE SEQUENCE [LARGE SCALE GENOMIC DNA]</scope>
    <source>
        <strain evidence="1 2">LMG 18387</strain>
    </source>
</reference>
<organism evidence="1 2">
    <name type="scientific">Phytopseudomonas flavescens</name>
    <dbReference type="NCBI Taxonomy" id="29435"/>
    <lineage>
        <taxon>Bacteria</taxon>
        <taxon>Pseudomonadati</taxon>
        <taxon>Pseudomonadota</taxon>
        <taxon>Gammaproteobacteria</taxon>
        <taxon>Pseudomonadales</taxon>
        <taxon>Pseudomonadaceae</taxon>
        <taxon>Phytopseudomonas</taxon>
    </lineage>
</organism>
<evidence type="ECO:0000313" key="1">
    <source>
        <dbReference type="EMBL" id="SDH06632.1"/>
    </source>
</evidence>
<proteinExistence type="predicted"/>
<evidence type="ECO:0000313" key="2">
    <source>
        <dbReference type="Proteomes" id="UP000198606"/>
    </source>
</evidence>
<gene>
    <name evidence="1" type="ORF">SAMN05216588_102299</name>
</gene>
<name>A0A1G7ZD14_9GAMM</name>
<dbReference type="EMBL" id="FNDG01000002">
    <property type="protein sequence ID" value="SDH06632.1"/>
    <property type="molecule type" value="Genomic_DNA"/>
</dbReference>
<sequence length="126" mass="12648">MHLLTVSRVAGLQNHDQAPGGDILARLEHRQPCQSEAGQGQSAYALAVAGLGVADGHDDLFLVAPAQRPAAGGACMVQAEQAVVFQILGCGGGSHAALGLVEVVDLHALLPGLGTFAAGPTAPQEP</sequence>